<proteinExistence type="predicted"/>
<dbReference type="Pfam" id="PF03881">
    <property type="entry name" value="Fructosamin_kin"/>
    <property type="match status" value="1"/>
</dbReference>
<dbReference type="EMBL" id="KN847378">
    <property type="protein sequence ID" value="KIW36051.1"/>
    <property type="molecule type" value="Genomic_DNA"/>
</dbReference>
<dbReference type="GeneID" id="27363705"/>
<accession>A0A0D2A6X6</accession>
<organism evidence="1 2">
    <name type="scientific">Exophiala oligosperma</name>
    <dbReference type="NCBI Taxonomy" id="215243"/>
    <lineage>
        <taxon>Eukaryota</taxon>
        <taxon>Fungi</taxon>
        <taxon>Dikarya</taxon>
        <taxon>Ascomycota</taxon>
        <taxon>Pezizomycotina</taxon>
        <taxon>Eurotiomycetes</taxon>
        <taxon>Chaetothyriomycetidae</taxon>
        <taxon>Chaetothyriales</taxon>
        <taxon>Herpotrichiellaceae</taxon>
        <taxon>Exophiala</taxon>
    </lineage>
</organism>
<dbReference type="PANTHER" id="PTHR12149">
    <property type="entry name" value="FRUCTOSAMINE 3 KINASE-RELATED PROTEIN"/>
    <property type="match status" value="1"/>
</dbReference>
<name>A0A0D2A6X6_9EURO</name>
<dbReference type="Proteomes" id="UP000053342">
    <property type="component" value="Unassembled WGS sequence"/>
</dbReference>
<evidence type="ECO:0000313" key="2">
    <source>
        <dbReference type="Proteomes" id="UP000053342"/>
    </source>
</evidence>
<gene>
    <name evidence="1" type="ORF">PV06_11631</name>
</gene>
<dbReference type="PANTHER" id="PTHR12149:SF8">
    <property type="entry name" value="PROTEIN-RIBULOSAMINE 3-KINASE"/>
    <property type="match status" value="1"/>
</dbReference>
<dbReference type="RefSeq" id="XP_016256267.1">
    <property type="nucleotide sequence ID" value="XM_016413341.1"/>
</dbReference>
<sequence length="516" mass="58607">MSFRTAGQLLVRRTQGEEPRRVSAGFVTTLNLKLSLVPEDLPVQDVRLGEWGNFRWGDVKIEIVRRGTLSVEYENPADGEQVRVNIDCGILPPAVWIPYNLILSTKDVSKMFPHAFPVELQLIVLQGLQYDKNCLICAEMLTGSCVLHGGCIEMPIHPDCFNRWIEYQPASYEKESLLEIYPECPNCRGPITAPWVPRSAVAALRAAVASALGEGFLVISEHKVALWSLWSHHPVREQGFDLWVQTPNGRLKKYFLRKRSGPAAEHMKDAEYNALSVISKTSLAGKQVPKPAGFGSLLDGSITVYFNIDEYLPQKRVKALEQVTKLLEFQDSEEARGDNFGFSAPTLFKERPQYVTWHTDWVDFLDNWTKDAISFNKTRYGPWQNEEEFISTFKRLVELLIRPLNARPSLILGNLCGNLTLSVYHSTSPIYGHDEWEWAFLCGPLVNLAVADHKAICAAVEQQCGEPKAQLWDRCRLYYASQQLREPERNERVEAIDHVRELAEKYELMEKAGADL</sequence>
<dbReference type="HOGENOM" id="CLU_527877_0_0_1"/>
<dbReference type="Gene3D" id="3.90.1200.10">
    <property type="match status" value="1"/>
</dbReference>
<protein>
    <submittedName>
        <fullName evidence="1">Uncharacterized protein</fullName>
    </submittedName>
</protein>
<evidence type="ECO:0000313" key="1">
    <source>
        <dbReference type="EMBL" id="KIW36051.1"/>
    </source>
</evidence>
<reference evidence="1 2" key="1">
    <citation type="submission" date="2015-01" db="EMBL/GenBank/DDBJ databases">
        <title>The Genome Sequence of Exophiala oligosperma CBS72588.</title>
        <authorList>
            <consortium name="The Broad Institute Genomics Platform"/>
            <person name="Cuomo C."/>
            <person name="de Hoog S."/>
            <person name="Gorbushina A."/>
            <person name="Stielow B."/>
            <person name="Teixiera M."/>
            <person name="Abouelleil A."/>
            <person name="Chapman S.B."/>
            <person name="Priest M."/>
            <person name="Young S.K."/>
            <person name="Wortman J."/>
            <person name="Nusbaum C."/>
            <person name="Birren B."/>
        </authorList>
    </citation>
    <scope>NUCLEOTIDE SEQUENCE [LARGE SCALE GENOMIC DNA]</scope>
    <source>
        <strain evidence="1 2">CBS 72588</strain>
    </source>
</reference>
<keyword evidence="2" id="KW-1185">Reference proteome</keyword>
<dbReference type="InterPro" id="IPR016477">
    <property type="entry name" value="Fructo-/Ketosamine-3-kinase"/>
</dbReference>
<dbReference type="AlphaFoldDB" id="A0A0D2A6X6"/>
<dbReference type="VEuPathDB" id="FungiDB:PV06_11631"/>